<name>A0A9X1PCV6_9BACT</name>
<reference evidence="12" key="1">
    <citation type="submission" date="2021-12" db="EMBL/GenBank/DDBJ databases">
        <title>Novel species in genus Dyadobacter.</title>
        <authorList>
            <person name="Ma C."/>
        </authorList>
    </citation>
    <scope>NUCLEOTIDE SEQUENCE</scope>
    <source>
        <strain evidence="12">CY399</strain>
    </source>
</reference>
<keyword evidence="8 10" id="KW-1133">Transmembrane helix</keyword>
<keyword evidence="3" id="KW-0813">Transport</keyword>
<organism evidence="12 13">
    <name type="scientific">Dyadobacter fanqingshengii</name>
    <dbReference type="NCBI Taxonomy" id="2906443"/>
    <lineage>
        <taxon>Bacteria</taxon>
        <taxon>Pseudomonadati</taxon>
        <taxon>Bacteroidota</taxon>
        <taxon>Cytophagia</taxon>
        <taxon>Cytophagales</taxon>
        <taxon>Spirosomataceae</taxon>
        <taxon>Dyadobacter</taxon>
    </lineage>
</organism>
<gene>
    <name evidence="12" type="ORF">LXM24_18860</name>
</gene>
<keyword evidence="13" id="KW-1185">Reference proteome</keyword>
<feature type="transmembrane region" description="Helical" evidence="10">
    <location>
        <begin position="89"/>
        <end position="106"/>
    </location>
</feature>
<evidence type="ECO:0000256" key="7">
    <source>
        <dbReference type="ARBA" id="ARBA00022927"/>
    </source>
</evidence>
<keyword evidence="4" id="KW-1003">Cell membrane</keyword>
<dbReference type="PANTHER" id="PTHR33446:SF2">
    <property type="entry name" value="PROTEIN TONB"/>
    <property type="match status" value="1"/>
</dbReference>
<evidence type="ECO:0000256" key="6">
    <source>
        <dbReference type="ARBA" id="ARBA00022692"/>
    </source>
</evidence>
<comment type="caution">
    <text evidence="12">The sequence shown here is derived from an EMBL/GenBank/DDBJ whole genome shotgun (WGS) entry which is preliminary data.</text>
</comment>
<feature type="transmembrane region" description="Helical" evidence="10">
    <location>
        <begin position="6"/>
        <end position="24"/>
    </location>
</feature>
<evidence type="ECO:0000259" key="11">
    <source>
        <dbReference type="PROSITE" id="PS52015"/>
    </source>
</evidence>
<sequence length="489" mass="55834">METLLYFGKVNLYWILLFACYQLMLRNHTFFKWNRYYLLASLPAAFLLPLLIYPENAPAIPALYQVNAATFTVGASQAEAAPFMTATQIIWTIYALGFIMAAFQFFRHINQLRRFLKAGEIIKLDDCTVVLIDSNNTGSFSFLNWIVINRNDYEHHFDAILRHEMVHTQQMHSLDILLIEILKVFFWFNPFLVLYKRSMQEIHEFLADAQAPNRDNYARFLVAYALKAPITSLTNHFFKPSQIKNRIRMIYKNRTSKWMLSTYMIALTVIGSTALFVAGCERTEQNEAEIAARNTEKAANDALSNEKIFSVVEEQPEFPGGQQAMFQFLGKKIKYPKAAADANVQGKVFLQFVVTDEGNIQDIVVLKGIGFGCDAESVRVLKLFPKWKPGKQNGKPVNVKFTLPVNFQLEESDTKNTSSRIQLDEKMATVVHYGFSPLYILDGKEMENADFLKTFPSEKIKSMDVLKGSKAEDIYGDKGKNGVVKITTK</sequence>
<dbReference type="SUPFAM" id="SSF56935">
    <property type="entry name" value="Porins"/>
    <property type="match status" value="1"/>
</dbReference>
<keyword evidence="7" id="KW-0653">Protein transport</keyword>
<dbReference type="NCBIfam" id="TIGR01352">
    <property type="entry name" value="tonB_Cterm"/>
    <property type="match status" value="1"/>
</dbReference>
<feature type="transmembrane region" description="Helical" evidence="10">
    <location>
        <begin position="258"/>
        <end position="278"/>
    </location>
</feature>
<dbReference type="Gene3D" id="3.30.1150.10">
    <property type="match status" value="1"/>
</dbReference>
<evidence type="ECO:0000313" key="13">
    <source>
        <dbReference type="Proteomes" id="UP001139700"/>
    </source>
</evidence>
<evidence type="ECO:0000313" key="12">
    <source>
        <dbReference type="EMBL" id="MCF0042175.1"/>
    </source>
</evidence>
<keyword evidence="6 10" id="KW-0812">Transmembrane</keyword>
<dbReference type="Pfam" id="PF03544">
    <property type="entry name" value="TonB_C"/>
    <property type="match status" value="1"/>
</dbReference>
<dbReference type="InterPro" id="IPR051045">
    <property type="entry name" value="TonB-dependent_transducer"/>
</dbReference>
<dbReference type="RefSeq" id="WP_234615041.1">
    <property type="nucleotide sequence ID" value="NZ_CP098806.1"/>
</dbReference>
<dbReference type="GO" id="GO:0098797">
    <property type="term" value="C:plasma membrane protein complex"/>
    <property type="evidence" value="ECO:0007669"/>
    <property type="project" value="TreeGrafter"/>
</dbReference>
<keyword evidence="9 10" id="KW-0472">Membrane</keyword>
<dbReference type="PROSITE" id="PS52015">
    <property type="entry name" value="TONB_CTD"/>
    <property type="match status" value="1"/>
</dbReference>
<comment type="similarity">
    <text evidence="2">Belongs to the TonB family.</text>
</comment>
<dbReference type="GO" id="GO:0031992">
    <property type="term" value="F:energy transducer activity"/>
    <property type="evidence" value="ECO:0007669"/>
    <property type="project" value="TreeGrafter"/>
</dbReference>
<evidence type="ECO:0000256" key="3">
    <source>
        <dbReference type="ARBA" id="ARBA00022448"/>
    </source>
</evidence>
<evidence type="ECO:0000256" key="9">
    <source>
        <dbReference type="ARBA" id="ARBA00023136"/>
    </source>
</evidence>
<dbReference type="Pfam" id="PF05569">
    <property type="entry name" value="Peptidase_M56"/>
    <property type="match status" value="1"/>
</dbReference>
<dbReference type="Gene3D" id="2.170.130.10">
    <property type="entry name" value="TonB-dependent receptor, plug domain"/>
    <property type="match status" value="1"/>
</dbReference>
<dbReference type="PANTHER" id="PTHR33446">
    <property type="entry name" value="PROTEIN TONB-RELATED"/>
    <property type="match status" value="1"/>
</dbReference>
<evidence type="ECO:0000256" key="5">
    <source>
        <dbReference type="ARBA" id="ARBA00022519"/>
    </source>
</evidence>
<feature type="transmembrane region" description="Helical" evidence="10">
    <location>
        <begin position="36"/>
        <end position="53"/>
    </location>
</feature>
<dbReference type="InterPro" id="IPR037682">
    <property type="entry name" value="TonB_C"/>
</dbReference>
<feature type="domain" description="TonB C-terminal" evidence="11">
    <location>
        <begin position="320"/>
        <end position="416"/>
    </location>
</feature>
<dbReference type="SUPFAM" id="SSF74653">
    <property type="entry name" value="TolA/TonB C-terminal domain"/>
    <property type="match status" value="1"/>
</dbReference>
<evidence type="ECO:0000256" key="2">
    <source>
        <dbReference type="ARBA" id="ARBA00006555"/>
    </source>
</evidence>
<evidence type="ECO:0000256" key="1">
    <source>
        <dbReference type="ARBA" id="ARBA00004383"/>
    </source>
</evidence>
<accession>A0A9X1PCV6</accession>
<dbReference type="GO" id="GO:0015031">
    <property type="term" value="P:protein transport"/>
    <property type="evidence" value="ECO:0007669"/>
    <property type="project" value="UniProtKB-KW"/>
</dbReference>
<proteinExistence type="inferred from homology"/>
<dbReference type="InterPro" id="IPR008756">
    <property type="entry name" value="Peptidase_M56"/>
</dbReference>
<evidence type="ECO:0000256" key="4">
    <source>
        <dbReference type="ARBA" id="ARBA00022475"/>
    </source>
</evidence>
<protein>
    <submittedName>
        <fullName evidence="12">TonB family protein</fullName>
    </submittedName>
</protein>
<dbReference type="InterPro" id="IPR037066">
    <property type="entry name" value="Plug_dom_sf"/>
</dbReference>
<dbReference type="AlphaFoldDB" id="A0A9X1PCV6"/>
<dbReference type="InterPro" id="IPR006260">
    <property type="entry name" value="TonB/TolA_C"/>
</dbReference>
<evidence type="ECO:0000256" key="8">
    <source>
        <dbReference type="ARBA" id="ARBA00022989"/>
    </source>
</evidence>
<evidence type="ECO:0000256" key="10">
    <source>
        <dbReference type="SAM" id="Phobius"/>
    </source>
</evidence>
<dbReference type="CDD" id="cd07341">
    <property type="entry name" value="M56_BlaR1_MecR1_like"/>
    <property type="match status" value="1"/>
</dbReference>
<dbReference type="Proteomes" id="UP001139700">
    <property type="component" value="Unassembled WGS sequence"/>
</dbReference>
<dbReference type="GO" id="GO:0055085">
    <property type="term" value="P:transmembrane transport"/>
    <property type="evidence" value="ECO:0007669"/>
    <property type="project" value="InterPro"/>
</dbReference>
<comment type="subcellular location">
    <subcellularLocation>
        <location evidence="1">Cell inner membrane</location>
        <topology evidence="1">Single-pass membrane protein</topology>
        <orientation evidence="1">Periplasmic side</orientation>
    </subcellularLocation>
</comment>
<dbReference type="EMBL" id="JAJTTA010000003">
    <property type="protein sequence ID" value="MCF0042175.1"/>
    <property type="molecule type" value="Genomic_DNA"/>
</dbReference>
<keyword evidence="5" id="KW-0997">Cell inner membrane</keyword>